<gene>
    <name evidence="1" type="primary">AlNc14C230G9283</name>
    <name evidence="1" type="ORF">ALNC14_104070</name>
</gene>
<sequence>MDLLGLLLASFACTVALLDAIFFDHVSSFALQHWSKEWSATNTTEYGTYFLRWPCQFVG</sequence>
<dbReference type="EMBL" id="FR824275">
    <property type="protein sequence ID" value="CCA24263.1"/>
    <property type="molecule type" value="Genomic_DNA"/>
</dbReference>
<organism evidence="1">
    <name type="scientific">Albugo laibachii Nc14</name>
    <dbReference type="NCBI Taxonomy" id="890382"/>
    <lineage>
        <taxon>Eukaryota</taxon>
        <taxon>Sar</taxon>
        <taxon>Stramenopiles</taxon>
        <taxon>Oomycota</taxon>
        <taxon>Peronosporomycetes</taxon>
        <taxon>Albuginales</taxon>
        <taxon>Albuginaceae</taxon>
        <taxon>Albugo</taxon>
    </lineage>
</organism>
<name>F0WSE3_9STRA</name>
<protein>
    <submittedName>
        <fullName evidence="1">AlNc14C230G9283 protein</fullName>
    </submittedName>
</protein>
<dbReference type="HOGENOM" id="CLU_2965668_0_0_1"/>
<evidence type="ECO:0000313" key="1">
    <source>
        <dbReference type="EMBL" id="CCA24263.1"/>
    </source>
</evidence>
<accession>F0WSE3</accession>
<reference evidence="1" key="2">
    <citation type="submission" date="2011-02" db="EMBL/GenBank/DDBJ databases">
        <authorList>
            <person name="MacLean D."/>
        </authorList>
    </citation>
    <scope>NUCLEOTIDE SEQUENCE</scope>
</reference>
<proteinExistence type="predicted"/>
<dbReference type="AlphaFoldDB" id="F0WSE3"/>
<reference evidence="1" key="1">
    <citation type="journal article" date="2011" name="PLoS Biol.">
        <title>Gene gain and loss during evolution of obligate parasitism in the white rust pathogen of Arabidopsis thaliana.</title>
        <authorList>
            <person name="Kemen E."/>
            <person name="Gardiner A."/>
            <person name="Schultz-Larsen T."/>
            <person name="Kemen A.C."/>
            <person name="Balmuth A.L."/>
            <person name="Robert-Seilaniantz A."/>
            <person name="Bailey K."/>
            <person name="Holub E."/>
            <person name="Studholme D.J."/>
            <person name="Maclean D."/>
            <person name="Jones J.D."/>
        </authorList>
    </citation>
    <scope>NUCLEOTIDE SEQUENCE</scope>
</reference>